<evidence type="ECO:0000313" key="1">
    <source>
        <dbReference type="EMBL" id="KMP05015.1"/>
    </source>
</evidence>
<name>A0A0J6YBB8_COCIT</name>
<dbReference type="AlphaFoldDB" id="A0A0J6YBB8"/>
<sequence>MFSLTHAAGSSSTTTTTKLQPGAYIYTGLGRRRGIKAHRRTLSRRGEHRISTTILIARREGFTWCILHAVRRETRASIGPEQCSSSSFEAD</sequence>
<accession>A0A0J6YBB8</accession>
<dbReference type="EMBL" id="DS028095">
    <property type="protein sequence ID" value="KMP05015.1"/>
    <property type="molecule type" value="Genomic_DNA"/>
</dbReference>
<proteinExistence type="predicted"/>
<gene>
    <name evidence="1" type="ORF">CIRG_04696</name>
</gene>
<dbReference type="Proteomes" id="UP000054565">
    <property type="component" value="Unassembled WGS sequence"/>
</dbReference>
<reference evidence="2" key="1">
    <citation type="journal article" date="2010" name="Genome Res.">
        <title>Population genomic sequencing of Coccidioides fungi reveals recent hybridization and transposon control.</title>
        <authorList>
            <person name="Neafsey D.E."/>
            <person name="Barker B.M."/>
            <person name="Sharpton T.J."/>
            <person name="Stajich J.E."/>
            <person name="Park D.J."/>
            <person name="Whiston E."/>
            <person name="Hung C.-Y."/>
            <person name="McMahan C."/>
            <person name="White J."/>
            <person name="Sykes S."/>
            <person name="Heiman D."/>
            <person name="Young S."/>
            <person name="Zeng Q."/>
            <person name="Abouelleil A."/>
            <person name="Aftuck L."/>
            <person name="Bessette D."/>
            <person name="Brown A."/>
            <person name="FitzGerald M."/>
            <person name="Lui A."/>
            <person name="Macdonald J.P."/>
            <person name="Priest M."/>
            <person name="Orbach M.J."/>
            <person name="Galgiani J.N."/>
            <person name="Kirkland T.N."/>
            <person name="Cole G.T."/>
            <person name="Birren B.W."/>
            <person name="Henn M.R."/>
            <person name="Taylor J.W."/>
            <person name="Rounsley S.D."/>
        </authorList>
    </citation>
    <scope>NUCLEOTIDE SEQUENCE [LARGE SCALE GENOMIC DNA]</scope>
    <source>
        <strain evidence="2">RMSCC 2394</strain>
    </source>
</reference>
<protein>
    <submittedName>
        <fullName evidence="1">Uncharacterized protein</fullName>
    </submittedName>
</protein>
<evidence type="ECO:0000313" key="2">
    <source>
        <dbReference type="Proteomes" id="UP000054565"/>
    </source>
</evidence>
<organism evidence="1 2">
    <name type="scientific">Coccidioides immitis RMSCC 2394</name>
    <dbReference type="NCBI Taxonomy" id="404692"/>
    <lineage>
        <taxon>Eukaryota</taxon>
        <taxon>Fungi</taxon>
        <taxon>Dikarya</taxon>
        <taxon>Ascomycota</taxon>
        <taxon>Pezizomycotina</taxon>
        <taxon>Eurotiomycetes</taxon>
        <taxon>Eurotiomycetidae</taxon>
        <taxon>Onygenales</taxon>
        <taxon>Onygenaceae</taxon>
        <taxon>Coccidioides</taxon>
    </lineage>
</organism>